<feature type="domain" description="TTI1 C-terminal TPR" evidence="7">
    <location>
        <begin position="1029"/>
        <end position="1342"/>
    </location>
</feature>
<evidence type="ECO:0000256" key="2">
    <source>
        <dbReference type="ARBA" id="ARBA00022692"/>
    </source>
</evidence>
<name>A0A507F2U0_9FUNG</name>
<protein>
    <submittedName>
        <fullName evidence="8">Uncharacterized protein</fullName>
    </submittedName>
</protein>
<feature type="transmembrane region" description="Helical" evidence="5">
    <location>
        <begin position="80"/>
        <end position="100"/>
    </location>
</feature>
<dbReference type="PANTHER" id="PTHR18460">
    <property type="entry name" value="TEL2 INTERACTING PROTEIN 1 TTI1 FAMILY MEMBER"/>
    <property type="match status" value="1"/>
</dbReference>
<dbReference type="InterPro" id="IPR057566">
    <property type="entry name" value="TPR_TTI1_N"/>
</dbReference>
<dbReference type="Gene3D" id="1.25.10.10">
    <property type="entry name" value="Leucine-rich Repeat Variant"/>
    <property type="match status" value="1"/>
</dbReference>
<accession>A0A507F2U0</accession>
<evidence type="ECO:0000313" key="8">
    <source>
        <dbReference type="EMBL" id="TPX69917.1"/>
    </source>
</evidence>
<evidence type="ECO:0000256" key="3">
    <source>
        <dbReference type="ARBA" id="ARBA00022989"/>
    </source>
</evidence>
<dbReference type="Pfam" id="PF21547">
    <property type="entry name" value="TTI1"/>
    <property type="match status" value="1"/>
</dbReference>
<evidence type="ECO:0000256" key="4">
    <source>
        <dbReference type="ARBA" id="ARBA00023136"/>
    </source>
</evidence>
<dbReference type="InterPro" id="IPR016024">
    <property type="entry name" value="ARM-type_fold"/>
</dbReference>
<feature type="transmembrane region" description="Helical" evidence="5">
    <location>
        <begin position="112"/>
        <end position="130"/>
    </location>
</feature>
<evidence type="ECO:0000259" key="6">
    <source>
        <dbReference type="Pfam" id="PF24173"/>
    </source>
</evidence>
<dbReference type="OrthoDB" id="49511at2759"/>
<evidence type="ECO:0000256" key="5">
    <source>
        <dbReference type="SAM" id="Phobius"/>
    </source>
</evidence>
<proteinExistence type="predicted"/>
<organism evidence="8 9">
    <name type="scientific">Chytriomyces confervae</name>
    <dbReference type="NCBI Taxonomy" id="246404"/>
    <lineage>
        <taxon>Eukaryota</taxon>
        <taxon>Fungi</taxon>
        <taxon>Fungi incertae sedis</taxon>
        <taxon>Chytridiomycota</taxon>
        <taxon>Chytridiomycota incertae sedis</taxon>
        <taxon>Chytridiomycetes</taxon>
        <taxon>Chytridiales</taxon>
        <taxon>Chytriomycetaceae</taxon>
        <taxon>Chytriomyces</taxon>
    </lineage>
</organism>
<dbReference type="SUPFAM" id="SSF48371">
    <property type="entry name" value="ARM repeat"/>
    <property type="match status" value="2"/>
</dbReference>
<dbReference type="InterPro" id="IPR049362">
    <property type="entry name" value="TTI1_rpt"/>
</dbReference>
<comment type="subcellular location">
    <subcellularLocation>
        <location evidence="1">Membrane</location>
        <topology evidence="1">Multi-pass membrane protein</topology>
    </subcellularLocation>
</comment>
<feature type="transmembrane region" description="Helical" evidence="5">
    <location>
        <begin position="21"/>
        <end position="42"/>
    </location>
</feature>
<keyword evidence="2 5" id="KW-0812">Transmembrane</keyword>
<gene>
    <name evidence="8" type="ORF">CcCBS67573_g06686</name>
</gene>
<feature type="domain" description="TTI1 N-terminal TPR" evidence="6">
    <location>
        <begin position="404"/>
        <end position="637"/>
    </location>
</feature>
<keyword evidence="4 5" id="KW-0472">Membrane</keyword>
<keyword evidence="9" id="KW-1185">Reference proteome</keyword>
<dbReference type="GO" id="GO:0005737">
    <property type="term" value="C:cytoplasm"/>
    <property type="evidence" value="ECO:0007669"/>
    <property type="project" value="TreeGrafter"/>
</dbReference>
<reference evidence="8 9" key="1">
    <citation type="journal article" date="2019" name="Sci. Rep.">
        <title>Comparative genomics of chytrid fungi reveal insights into the obligate biotrophic and pathogenic lifestyle of Synchytrium endobioticum.</title>
        <authorList>
            <person name="van de Vossenberg B.T.L.H."/>
            <person name="Warris S."/>
            <person name="Nguyen H.D.T."/>
            <person name="van Gent-Pelzer M.P.E."/>
            <person name="Joly D.L."/>
            <person name="van de Geest H.C."/>
            <person name="Bonants P.J.M."/>
            <person name="Smith D.S."/>
            <person name="Levesque C.A."/>
            <person name="van der Lee T.A.J."/>
        </authorList>
    </citation>
    <scope>NUCLEOTIDE SEQUENCE [LARGE SCALE GENOMIC DNA]</scope>
    <source>
        <strain evidence="8 9">CBS 675.73</strain>
    </source>
</reference>
<dbReference type="Proteomes" id="UP000320333">
    <property type="component" value="Unassembled WGS sequence"/>
</dbReference>
<feature type="transmembrane region" description="Helical" evidence="5">
    <location>
        <begin position="193"/>
        <end position="213"/>
    </location>
</feature>
<evidence type="ECO:0000259" key="7">
    <source>
        <dbReference type="Pfam" id="PF24181"/>
    </source>
</evidence>
<dbReference type="GO" id="GO:0016020">
    <property type="term" value="C:membrane"/>
    <property type="evidence" value="ECO:0007669"/>
    <property type="project" value="UniProtKB-SubCell"/>
</dbReference>
<dbReference type="STRING" id="246404.A0A507F2U0"/>
<dbReference type="PANTHER" id="PTHR18460:SF3">
    <property type="entry name" value="TELO2-INTERACTING PROTEIN 1 HOMOLOG"/>
    <property type="match status" value="1"/>
</dbReference>
<evidence type="ECO:0000313" key="9">
    <source>
        <dbReference type="Proteomes" id="UP000320333"/>
    </source>
</evidence>
<comment type="caution">
    <text evidence="8">The sequence shown here is derived from an EMBL/GenBank/DDBJ whole genome shotgun (WGS) entry which is preliminary data.</text>
</comment>
<dbReference type="InterPro" id="IPR052587">
    <property type="entry name" value="TELO2-interacting_protein_1"/>
</dbReference>
<evidence type="ECO:0000256" key="1">
    <source>
        <dbReference type="ARBA" id="ARBA00004141"/>
    </source>
</evidence>
<dbReference type="Pfam" id="PF24176">
    <property type="entry name" value="TPR_TTI1_2nd"/>
    <property type="match status" value="1"/>
</dbReference>
<dbReference type="Pfam" id="PF24173">
    <property type="entry name" value="TPR_TTI1_N"/>
    <property type="match status" value="1"/>
</dbReference>
<dbReference type="InterPro" id="IPR057567">
    <property type="entry name" value="TPR_TTI1_C"/>
</dbReference>
<dbReference type="EMBL" id="QEAP01000299">
    <property type="protein sequence ID" value="TPX69917.1"/>
    <property type="molecule type" value="Genomic_DNA"/>
</dbReference>
<sequence length="1393" mass="152262">MNAAFDFRTSFKQLGRMLRKSAELSLGLAVITGGGFIINKLLNKETELLDGEIDFQHTTDHPSPAVEKSNEFVRQYLNDTYSVVGFGLLLTAASTYIFSASPIFNVLCQRHAVGMSLGTLMASGVLSNATTAIPPEHSRLKYSLFTGFALAKGAFVTSALIVSPALLARVGIYGAGIIGSTAYIGATTKSDNYIYTGGPLLAAVVSAALAMNIRTLLPQSMHALSTIHKRYLFVGMLLFQGMVLRDMEKVIHRGHDVMEGKEKRDVVNEAVDLTQDTTACTHIIRLTLIGIQIGESKRADEVVSLAAEAGLIAKGCFEKGHSHDVDILTRALFGVVCAVDTGDSDGATSQSGARGSTQREREAVLAAMAALAQGGAMRTWTRDIVFALPFLFRYGQVLHPNKLPKHTASAPVSDEIKENALQCLVATLAPNDTHEHPLHFETPSSNPIHVSYFASTITAILDTLSPAAISNKRLSALCLDALLCIVSVCLSAVDAAKIMPGIVSAVALMFQKSGFDKLGAIVISKSLVLLECVVVKVLGDGDWLDRSEEASTSTVVLAKASDDIRTADWLTQTLEKLAIVFSHTLTNIKMRMHQSETVRKNAAQVCCCILKKCRRSLGHHQCQFILLDSFVAFVEDEAPAVQMICKDASREMVQSREDVFTESFNRAMDALNVALKSVNDDTKADCLRIACGYISCLENKISRLEFSADLDALLDLLLIRGGSDAKNSGGEIVSFSKSNLKVIEDRSFASLALNGSHVLSMDAENSDGATKQFEMNQGQPVVRGVSRMLQLLACHGNSVSIFNRFVSCFDDRDVGIEQDALLFLLNEFCRGFHVDGKDTDVHELTPNRDKDMLRSLIMTYLNSNLLNLSTMRGSKLSETHGAIKSLNSNIISTCLVLEGLSIASKGLGADFEPFVMDTLYLVIEKIGDPNRVVSSTALQTLDTFRESVGSPCNVALVVDNVDYLVNALTKRLRYLAEYPNTPLMLRALLHVCGAAALPFLDDAFEDILMAIDFNQGDGVLIGTVFGALESLVVVLKDAQKESGFLVQGTSISSDESASVAKGSKQMREFIEEFHQRKEELKKLDVLFDAAESVRKHGAPFESTVNDTDIKTDQQIMEEENAKEAAESQNSAPPLTSAEQMAEKILLKAQHFLMRDDPHMQSLLLRLSANSSCILAAKPRTLNPLVHILWPSILTLLTSEHHFVVMDALNLIETFASVSKQFLLKRFVTDLLPRVETVLAAFSGVPVSTQRAETLTQMVRRKQSKREVSGMRDVHSVVFKIVAKCLLSLEQIVRAMPAMTVQDLSRVLDTVWPFLEVRQHDLLKRHATKVVEAVSLKDGNDVWVRCQAVVAVETPGYVLKPPASLAGRLRELRMPLFMKDQMKGMGTFVLPDNF</sequence>
<dbReference type="Pfam" id="PF01027">
    <property type="entry name" value="Bax1-I"/>
    <property type="match status" value="1"/>
</dbReference>
<dbReference type="Pfam" id="PF24181">
    <property type="entry name" value="TPR_TTI1_C"/>
    <property type="match status" value="1"/>
</dbReference>
<dbReference type="InterPro" id="IPR006214">
    <property type="entry name" value="Bax_inhibitor_1-related"/>
</dbReference>
<dbReference type="InterPro" id="IPR011989">
    <property type="entry name" value="ARM-like"/>
</dbReference>
<keyword evidence="3 5" id="KW-1133">Transmembrane helix</keyword>